<reference evidence="3" key="2">
    <citation type="submission" date="2023-01" db="EMBL/GenBank/DDBJ databases">
        <title>Human gut microbiome strain richness.</title>
        <authorList>
            <person name="Chen-Liaw A."/>
        </authorList>
    </citation>
    <scope>NUCLEOTIDE SEQUENCE</scope>
    <source>
        <strain evidence="3">B1_m1001713B170214d0_201011</strain>
    </source>
</reference>
<dbReference type="GeneID" id="57969633"/>
<dbReference type="GO" id="GO:0016020">
    <property type="term" value="C:membrane"/>
    <property type="evidence" value="ECO:0007669"/>
    <property type="project" value="InterPro"/>
</dbReference>
<dbReference type="EMBL" id="JAINVB010000001">
    <property type="protein sequence ID" value="MCK0087174.1"/>
    <property type="molecule type" value="Genomic_DNA"/>
</dbReference>
<evidence type="ECO:0000313" key="2">
    <source>
        <dbReference type="EMBL" id="MCK0087174.1"/>
    </source>
</evidence>
<dbReference type="AlphaFoldDB" id="A0AAW6ASG3"/>
<proteinExistence type="predicted"/>
<feature type="transmembrane region" description="Helical" evidence="1">
    <location>
        <begin position="428"/>
        <end position="449"/>
    </location>
</feature>
<keyword evidence="1" id="KW-0472">Membrane</keyword>
<sequence length="457" mass="49580">MIPLNEITGSSLDALFVYMALLGILLLAASWLRLKIPLLKKYYIPASLIAGVIGLILGPYFLGIIPKEIMSVWSGMSSRLIVLIYAPMLMGKRQKSGEKLIKRASESLVFSYFTFFTQYAVPLLLTALILTPVFGVSPLFGTIVEQGWSGGHGTAGGMAAVFEELKWMDGASLSVTSATIGLVFGVLGGIVLINIGARKGWTSFLNTSAGLENKNTEIYTDRSDREPDTNRVIHPSVIDNMAFHMALLSVAVLLGWLISKALKLWLHFTMAWFTAAMLAGLLVQLLLNRTKWADIVDKPTMSHIQGISLEFLVAGAVASVNVSVIVEYATPLIIEQLLAAVVLVWCCTWVSSHVFGENWFEHSIMLFGAFAGVTATGLLLLKTCDPKMESGAAEVFAARSPLLAWATGGGILTAMTPVWVVQYGALKVGLVYAAAMLIAFVLQFVLGFWHKPDKMNV</sequence>
<feature type="transmembrane region" description="Helical" evidence="1">
    <location>
        <begin position="364"/>
        <end position="382"/>
    </location>
</feature>
<feature type="transmembrane region" description="Helical" evidence="1">
    <location>
        <begin position="307"/>
        <end position="326"/>
    </location>
</feature>
<feature type="transmembrane region" description="Helical" evidence="1">
    <location>
        <begin position="71"/>
        <end position="88"/>
    </location>
</feature>
<accession>A0AAW6ASG3</accession>
<feature type="transmembrane region" description="Helical" evidence="1">
    <location>
        <begin position="241"/>
        <end position="258"/>
    </location>
</feature>
<keyword evidence="1" id="KW-0812">Transmembrane</keyword>
<feature type="transmembrane region" description="Helical" evidence="1">
    <location>
        <begin position="402"/>
        <end position="421"/>
    </location>
</feature>
<name>A0AAW6ASG3_CLOSY</name>
<feature type="transmembrane region" description="Helical" evidence="1">
    <location>
        <begin position="332"/>
        <end position="352"/>
    </location>
</feature>
<dbReference type="GO" id="GO:0015501">
    <property type="term" value="F:glutamate:sodium symporter activity"/>
    <property type="evidence" value="ECO:0007669"/>
    <property type="project" value="InterPro"/>
</dbReference>
<protein>
    <submittedName>
        <fullName evidence="3">Sodium/glutamate symporter</fullName>
    </submittedName>
</protein>
<feature type="transmembrane region" description="Helical" evidence="1">
    <location>
        <begin position="171"/>
        <end position="195"/>
    </location>
</feature>
<dbReference type="InterPro" id="IPR004445">
    <property type="entry name" value="GltS"/>
</dbReference>
<dbReference type="EMBL" id="JAQLGM010000003">
    <property type="protein sequence ID" value="MDB1998948.1"/>
    <property type="molecule type" value="Genomic_DNA"/>
</dbReference>
<dbReference type="Proteomes" id="UP001300871">
    <property type="component" value="Unassembled WGS sequence"/>
</dbReference>
<reference evidence="2" key="1">
    <citation type="journal article" date="2022" name="Cell Host Microbe">
        <title>Colonization of the live biotherapeutic product VE303 and modulation of the microbiota and metabolites in healthy volunteers.</title>
        <authorList>
            <person name="Dsouza M."/>
            <person name="Menon R."/>
            <person name="Crossette E."/>
            <person name="Bhattarai S.K."/>
            <person name="Schneider J."/>
            <person name="Kim Y.G."/>
            <person name="Reddy S."/>
            <person name="Caballero S."/>
            <person name="Felix C."/>
            <person name="Cornacchione L."/>
            <person name="Hendrickson J."/>
            <person name="Watson A.R."/>
            <person name="Minot S.S."/>
            <person name="Greenfield N."/>
            <person name="Schopf L."/>
            <person name="Szabady R."/>
            <person name="Patarroyo J."/>
            <person name="Smith W."/>
            <person name="Harrison P."/>
            <person name="Kuijper E.J."/>
            <person name="Kelly C.P."/>
            <person name="Olle B."/>
            <person name="Bobilev D."/>
            <person name="Silber J.L."/>
            <person name="Bucci V."/>
            <person name="Roberts B."/>
            <person name="Faith J."/>
            <person name="Norman J.M."/>
        </authorList>
    </citation>
    <scope>NUCLEOTIDE SEQUENCE</scope>
    <source>
        <strain evidence="2">VE303-04</strain>
    </source>
</reference>
<dbReference type="PANTHER" id="PTHR36178">
    <property type="entry name" value="SLR0625 PROTEIN"/>
    <property type="match status" value="1"/>
</dbReference>
<dbReference type="RefSeq" id="WP_003501681.1">
    <property type="nucleotide sequence ID" value="NZ_BAABZD010000002.1"/>
</dbReference>
<evidence type="ECO:0000313" key="4">
    <source>
        <dbReference type="Proteomes" id="UP001203136"/>
    </source>
</evidence>
<keyword evidence="1" id="KW-1133">Transmembrane helix</keyword>
<comment type="caution">
    <text evidence="2">The sequence shown here is derived from an EMBL/GenBank/DDBJ whole genome shotgun (WGS) entry which is preliminary data.</text>
</comment>
<organism evidence="2 4">
    <name type="scientific">Clostridium symbiosum</name>
    <name type="common">Bacteroides symbiosus</name>
    <dbReference type="NCBI Taxonomy" id="1512"/>
    <lineage>
        <taxon>Bacteria</taxon>
        <taxon>Bacillati</taxon>
        <taxon>Bacillota</taxon>
        <taxon>Clostridia</taxon>
        <taxon>Lachnospirales</taxon>
        <taxon>Lachnospiraceae</taxon>
        <taxon>Otoolea</taxon>
    </lineage>
</organism>
<feature type="transmembrane region" description="Helical" evidence="1">
    <location>
        <begin position="264"/>
        <end position="287"/>
    </location>
</feature>
<dbReference type="Proteomes" id="UP001203136">
    <property type="component" value="Unassembled WGS sequence"/>
</dbReference>
<feature type="transmembrane region" description="Helical" evidence="1">
    <location>
        <begin position="109"/>
        <end position="130"/>
    </location>
</feature>
<feature type="transmembrane region" description="Helical" evidence="1">
    <location>
        <begin position="46"/>
        <end position="65"/>
    </location>
</feature>
<evidence type="ECO:0000313" key="3">
    <source>
        <dbReference type="EMBL" id="MDB1998948.1"/>
    </source>
</evidence>
<dbReference type="GO" id="GO:0015813">
    <property type="term" value="P:L-glutamate transmembrane transport"/>
    <property type="evidence" value="ECO:0007669"/>
    <property type="project" value="InterPro"/>
</dbReference>
<evidence type="ECO:0000256" key="1">
    <source>
        <dbReference type="SAM" id="Phobius"/>
    </source>
</evidence>
<dbReference type="Pfam" id="PF03616">
    <property type="entry name" value="Glt_symporter"/>
    <property type="match status" value="1"/>
</dbReference>
<feature type="transmembrane region" description="Helical" evidence="1">
    <location>
        <begin position="15"/>
        <end position="34"/>
    </location>
</feature>
<dbReference type="PANTHER" id="PTHR36178:SF1">
    <property type="entry name" value="SODIUM_GLUTAMATE SYMPORTER"/>
    <property type="match status" value="1"/>
</dbReference>
<gene>
    <name evidence="2" type="ORF">K5I21_15085</name>
    <name evidence="3" type="ORF">PM006_01875</name>
</gene>